<comment type="caution">
    <text evidence="1">The sequence shown here is derived from an EMBL/GenBank/DDBJ whole genome shotgun (WGS) entry which is preliminary data.</text>
</comment>
<dbReference type="Proteomes" id="UP000838160">
    <property type="component" value="Unassembled WGS sequence"/>
</dbReference>
<proteinExistence type="predicted"/>
<keyword evidence="2" id="KW-1185">Reference proteome</keyword>
<gene>
    <name evidence="1" type="ORF">VHP8226_03104</name>
</gene>
<evidence type="ECO:0000313" key="1">
    <source>
        <dbReference type="EMBL" id="CAH0529207.1"/>
    </source>
</evidence>
<sequence>MKYMLIFTLLITPFYSWSNDTITLKILDSFDQKHFTQANGVASVKTNNGIVKIWAWVKFSSKTPLIKEQKYYFEWEYHDGNGTIKLENHTDNADVYTRQRREDRIDDYTWLVKRIWPVNKGKYTFKVKVFDPSSQKLATLKSSTIYVE</sequence>
<organism evidence="1 2">
    <name type="scientific">Vibrio hippocampi</name>
    <dbReference type="NCBI Taxonomy" id="654686"/>
    <lineage>
        <taxon>Bacteria</taxon>
        <taxon>Pseudomonadati</taxon>
        <taxon>Pseudomonadota</taxon>
        <taxon>Gammaproteobacteria</taxon>
        <taxon>Vibrionales</taxon>
        <taxon>Vibrionaceae</taxon>
        <taxon>Vibrio</taxon>
    </lineage>
</organism>
<protein>
    <submittedName>
        <fullName evidence="1">Uncharacterized protein</fullName>
    </submittedName>
</protein>
<evidence type="ECO:0000313" key="2">
    <source>
        <dbReference type="Proteomes" id="UP000838160"/>
    </source>
</evidence>
<accession>A0ABM8ZLF1</accession>
<name>A0ABM8ZLF1_9VIBR</name>
<dbReference type="EMBL" id="CAKLCM010000003">
    <property type="protein sequence ID" value="CAH0529207.1"/>
    <property type="molecule type" value="Genomic_DNA"/>
</dbReference>
<reference evidence="1" key="1">
    <citation type="submission" date="2021-12" db="EMBL/GenBank/DDBJ databases">
        <authorList>
            <person name="Rodrigo-Torres L."/>
            <person name="Arahal R. D."/>
            <person name="Lucena T."/>
        </authorList>
    </citation>
    <scope>NUCLEOTIDE SEQUENCE</scope>
    <source>
        <strain evidence="1">CECT 8226</strain>
    </source>
</reference>
<dbReference type="RefSeq" id="WP_237485955.1">
    <property type="nucleotide sequence ID" value="NZ_CAKLCM010000003.1"/>
</dbReference>